<name>A0A3N2BCI6_9MICO</name>
<dbReference type="SMART" id="SM00421">
    <property type="entry name" value="HTH_LUXR"/>
    <property type="match status" value="1"/>
</dbReference>
<dbReference type="Pfam" id="PF00072">
    <property type="entry name" value="Response_reg"/>
    <property type="match status" value="1"/>
</dbReference>
<dbReference type="AlphaFoldDB" id="A0A3N2BCI6"/>
<protein>
    <submittedName>
        <fullName evidence="8">LuxR family two component transcriptional regulator</fullName>
    </submittedName>
</protein>
<evidence type="ECO:0000313" key="8">
    <source>
        <dbReference type="EMBL" id="ROR72774.1"/>
    </source>
</evidence>
<organism evidence="8 9">
    <name type="scientific">Bogoriella caseilytica</name>
    <dbReference type="NCBI Taxonomy" id="56055"/>
    <lineage>
        <taxon>Bacteria</taxon>
        <taxon>Bacillati</taxon>
        <taxon>Actinomycetota</taxon>
        <taxon>Actinomycetes</taxon>
        <taxon>Micrococcales</taxon>
        <taxon>Bogoriellaceae</taxon>
        <taxon>Bogoriella</taxon>
    </lineage>
</organism>
<dbReference type="RefSeq" id="WP_123303292.1">
    <property type="nucleotide sequence ID" value="NZ_RKHK01000001.1"/>
</dbReference>
<proteinExistence type="predicted"/>
<dbReference type="EMBL" id="RKHK01000001">
    <property type="protein sequence ID" value="ROR72774.1"/>
    <property type="molecule type" value="Genomic_DNA"/>
</dbReference>
<dbReference type="PROSITE" id="PS50110">
    <property type="entry name" value="RESPONSE_REGULATORY"/>
    <property type="match status" value="1"/>
</dbReference>
<comment type="caution">
    <text evidence="8">The sequence shown here is derived from an EMBL/GenBank/DDBJ whole genome shotgun (WGS) entry which is preliminary data.</text>
</comment>
<dbReference type="Proteomes" id="UP000280668">
    <property type="component" value="Unassembled WGS sequence"/>
</dbReference>
<evidence type="ECO:0000256" key="5">
    <source>
        <dbReference type="PROSITE-ProRule" id="PRU00169"/>
    </source>
</evidence>
<dbReference type="InterPro" id="IPR016032">
    <property type="entry name" value="Sig_transdc_resp-reg_C-effctor"/>
</dbReference>
<dbReference type="GO" id="GO:0000160">
    <property type="term" value="P:phosphorelay signal transduction system"/>
    <property type="evidence" value="ECO:0007669"/>
    <property type="project" value="InterPro"/>
</dbReference>
<evidence type="ECO:0000256" key="1">
    <source>
        <dbReference type="ARBA" id="ARBA00022553"/>
    </source>
</evidence>
<feature type="domain" description="Response regulatory" evidence="7">
    <location>
        <begin position="3"/>
        <end position="123"/>
    </location>
</feature>
<dbReference type="SUPFAM" id="SSF46894">
    <property type="entry name" value="C-terminal effector domain of the bipartite response regulators"/>
    <property type="match status" value="1"/>
</dbReference>
<dbReference type="CDD" id="cd06170">
    <property type="entry name" value="LuxR_C_like"/>
    <property type="match status" value="1"/>
</dbReference>
<feature type="modified residue" description="4-aspartylphosphate" evidence="5">
    <location>
        <position position="54"/>
    </location>
</feature>
<reference evidence="8 9" key="1">
    <citation type="submission" date="2018-11" db="EMBL/GenBank/DDBJ databases">
        <title>Sequencing the genomes of 1000 actinobacteria strains.</title>
        <authorList>
            <person name="Klenk H.-P."/>
        </authorList>
    </citation>
    <scope>NUCLEOTIDE SEQUENCE [LARGE SCALE GENOMIC DNA]</scope>
    <source>
        <strain evidence="8 9">DSM 11294</strain>
    </source>
</reference>
<keyword evidence="2" id="KW-0805">Transcription regulation</keyword>
<dbReference type="InterPro" id="IPR000792">
    <property type="entry name" value="Tscrpt_reg_LuxR_C"/>
</dbReference>
<dbReference type="GO" id="GO:0006355">
    <property type="term" value="P:regulation of DNA-templated transcription"/>
    <property type="evidence" value="ECO:0007669"/>
    <property type="project" value="InterPro"/>
</dbReference>
<accession>A0A3N2BCI6</accession>
<dbReference type="InterPro" id="IPR039420">
    <property type="entry name" value="WalR-like"/>
</dbReference>
<keyword evidence="4" id="KW-0804">Transcription</keyword>
<dbReference type="InterPro" id="IPR011006">
    <property type="entry name" value="CheY-like_superfamily"/>
</dbReference>
<evidence type="ECO:0000256" key="4">
    <source>
        <dbReference type="ARBA" id="ARBA00023163"/>
    </source>
</evidence>
<feature type="domain" description="HTH luxR-type" evidence="6">
    <location>
        <begin position="162"/>
        <end position="227"/>
    </location>
</feature>
<dbReference type="InterPro" id="IPR001789">
    <property type="entry name" value="Sig_transdc_resp-reg_receiver"/>
</dbReference>
<evidence type="ECO:0000259" key="6">
    <source>
        <dbReference type="PROSITE" id="PS50043"/>
    </source>
</evidence>
<evidence type="ECO:0000259" key="7">
    <source>
        <dbReference type="PROSITE" id="PS50110"/>
    </source>
</evidence>
<dbReference type="GO" id="GO:0003677">
    <property type="term" value="F:DNA binding"/>
    <property type="evidence" value="ECO:0007669"/>
    <property type="project" value="UniProtKB-KW"/>
</dbReference>
<dbReference type="OrthoDB" id="9808843at2"/>
<dbReference type="PANTHER" id="PTHR43214">
    <property type="entry name" value="TWO-COMPONENT RESPONSE REGULATOR"/>
    <property type="match status" value="1"/>
</dbReference>
<sequence length="232" mass="24575">MIRVLLVDDQALQRMGMLMFLSSQPDIDVAGEAADGVEAVRLVSELNPDVVLMDIRMPGMDGIAATAHITGGREGSAAGPRVLLLTTFDVDEYVLDGVQAGASGFLTKDAEPAELLAGIRAVASGDAVLAPSATRRLLHRLTDPGIGSREPADGNSDQQAAARVLVDQLTEREREILTAIGRGHTNREIQAAMFLAESTVKGHVGRILLKLGARDRVHAVIIAFRAGLVGRE</sequence>
<evidence type="ECO:0000313" key="9">
    <source>
        <dbReference type="Proteomes" id="UP000280668"/>
    </source>
</evidence>
<evidence type="ECO:0000256" key="3">
    <source>
        <dbReference type="ARBA" id="ARBA00023125"/>
    </source>
</evidence>
<evidence type="ECO:0000256" key="2">
    <source>
        <dbReference type="ARBA" id="ARBA00023015"/>
    </source>
</evidence>
<dbReference type="PROSITE" id="PS50043">
    <property type="entry name" value="HTH_LUXR_2"/>
    <property type="match status" value="1"/>
</dbReference>
<dbReference type="PANTHER" id="PTHR43214:SF24">
    <property type="entry name" value="TRANSCRIPTIONAL REGULATORY PROTEIN NARL-RELATED"/>
    <property type="match status" value="1"/>
</dbReference>
<dbReference type="Pfam" id="PF00196">
    <property type="entry name" value="GerE"/>
    <property type="match status" value="1"/>
</dbReference>
<dbReference type="SMART" id="SM00448">
    <property type="entry name" value="REC"/>
    <property type="match status" value="1"/>
</dbReference>
<keyword evidence="1 5" id="KW-0597">Phosphoprotein</keyword>
<dbReference type="Gene3D" id="3.40.50.2300">
    <property type="match status" value="1"/>
</dbReference>
<dbReference type="PRINTS" id="PR00038">
    <property type="entry name" value="HTHLUXR"/>
</dbReference>
<keyword evidence="9" id="KW-1185">Reference proteome</keyword>
<gene>
    <name evidence="8" type="ORF">EDD31_1133</name>
</gene>
<dbReference type="CDD" id="cd17535">
    <property type="entry name" value="REC_NarL-like"/>
    <property type="match status" value="1"/>
</dbReference>
<dbReference type="SUPFAM" id="SSF52172">
    <property type="entry name" value="CheY-like"/>
    <property type="match status" value="1"/>
</dbReference>
<keyword evidence="3" id="KW-0238">DNA-binding</keyword>
<dbReference type="InterPro" id="IPR058245">
    <property type="entry name" value="NreC/VraR/RcsB-like_REC"/>
</dbReference>